<name>A0A7W9BRS8_9SPHN</name>
<sequence>MVVLLLFGLIAVGAQADAGQPPIPVARAKPAMPRVVAATGGPSIGALAYGQPSDPIGSMTETRLHYRWTGTHAVPWFGQTIEVEEEGSGVAQGPARAAYGLGVNVTKRDWLTSRVPGEIDGTNVMARNGVGDVAGHLVNVGTRAGFAAVLEGVSYAFDARGLPVRGVRTLLGVNAPETPGGDGSERGVATLADKGDNDAAFFAGRNGGTWKDFLRNEVVPGLPVTRISGSGNETDLGANQSGDVRLSIGRDRGAAGSSAIDVYGAPGSTVGLQVIRKGGAGGGSAIVHRGAGKLAIDARDAGGEVVLQAGGQDVVAVARKAVRLPQGVLTMTEVQASAVPAPAAGAQSLFIDSRDHKLKRKDATGAVTIIG</sequence>
<dbReference type="Proteomes" id="UP000546701">
    <property type="component" value="Unassembled WGS sequence"/>
</dbReference>
<dbReference type="RefSeq" id="WP_157176594.1">
    <property type="nucleotide sequence ID" value="NZ_BMJP01000002.1"/>
</dbReference>
<evidence type="ECO:0000256" key="1">
    <source>
        <dbReference type="SAM" id="SignalP"/>
    </source>
</evidence>
<feature type="chain" id="PRO_5031434396" evidence="1">
    <location>
        <begin position="17"/>
        <end position="371"/>
    </location>
</feature>
<keyword evidence="1" id="KW-0732">Signal</keyword>
<proteinExistence type="predicted"/>
<gene>
    <name evidence="2" type="ORF">FHS99_001279</name>
</gene>
<dbReference type="EMBL" id="JACIJR010000003">
    <property type="protein sequence ID" value="MBB5728801.1"/>
    <property type="molecule type" value="Genomic_DNA"/>
</dbReference>
<protein>
    <submittedName>
        <fullName evidence="2">Uncharacterized protein</fullName>
    </submittedName>
</protein>
<feature type="signal peptide" evidence="1">
    <location>
        <begin position="1"/>
        <end position="16"/>
    </location>
</feature>
<organism evidence="2 3">
    <name type="scientific">Sphingomonas prati</name>
    <dbReference type="NCBI Taxonomy" id="1843237"/>
    <lineage>
        <taxon>Bacteria</taxon>
        <taxon>Pseudomonadati</taxon>
        <taxon>Pseudomonadota</taxon>
        <taxon>Alphaproteobacteria</taxon>
        <taxon>Sphingomonadales</taxon>
        <taxon>Sphingomonadaceae</taxon>
        <taxon>Sphingomonas</taxon>
    </lineage>
</organism>
<comment type="caution">
    <text evidence="2">The sequence shown here is derived from an EMBL/GenBank/DDBJ whole genome shotgun (WGS) entry which is preliminary data.</text>
</comment>
<dbReference type="OrthoDB" id="9934871at2"/>
<reference evidence="2 3" key="1">
    <citation type="submission" date="2020-08" db="EMBL/GenBank/DDBJ databases">
        <title>Genomic Encyclopedia of Type Strains, Phase IV (KMG-IV): sequencing the most valuable type-strain genomes for metagenomic binning, comparative biology and taxonomic classification.</title>
        <authorList>
            <person name="Goeker M."/>
        </authorList>
    </citation>
    <scope>NUCLEOTIDE SEQUENCE [LARGE SCALE GENOMIC DNA]</scope>
    <source>
        <strain evidence="2 3">DSM 103336</strain>
    </source>
</reference>
<dbReference type="AlphaFoldDB" id="A0A7W9BRS8"/>
<evidence type="ECO:0000313" key="2">
    <source>
        <dbReference type="EMBL" id="MBB5728801.1"/>
    </source>
</evidence>
<evidence type="ECO:0000313" key="3">
    <source>
        <dbReference type="Proteomes" id="UP000546701"/>
    </source>
</evidence>
<accession>A0A7W9BRS8</accession>
<keyword evidence="3" id="KW-1185">Reference proteome</keyword>